<dbReference type="CDD" id="cd05246">
    <property type="entry name" value="dTDP_GD_SDR_e"/>
    <property type="match status" value="1"/>
</dbReference>
<evidence type="ECO:0000259" key="4">
    <source>
        <dbReference type="Pfam" id="PF16363"/>
    </source>
</evidence>
<name>A0A2R8FEJ0_9VIRU</name>
<dbReference type="InterPro" id="IPR036291">
    <property type="entry name" value="NAD(P)-bd_dom_sf"/>
</dbReference>
<dbReference type="InterPro" id="IPR016040">
    <property type="entry name" value="NAD(P)-bd_dom"/>
</dbReference>
<dbReference type="FunFam" id="3.40.50.720:FF:000304">
    <property type="entry name" value="UDP-glucose 4,6-dehydratase"/>
    <property type="match status" value="1"/>
</dbReference>
<comment type="cofactor">
    <cofactor evidence="1">
        <name>NAD(+)</name>
        <dbReference type="ChEBI" id="CHEBI:57540"/>
    </cofactor>
</comment>
<dbReference type="GO" id="GO:0009225">
    <property type="term" value="P:nucleotide-sugar metabolic process"/>
    <property type="evidence" value="ECO:0007669"/>
    <property type="project" value="InterPro"/>
</dbReference>
<evidence type="ECO:0000256" key="2">
    <source>
        <dbReference type="ARBA" id="ARBA00023027"/>
    </source>
</evidence>
<dbReference type="Pfam" id="PF16363">
    <property type="entry name" value="GDP_Man_Dehyd"/>
    <property type="match status" value="1"/>
</dbReference>
<dbReference type="EMBL" id="LT994651">
    <property type="protein sequence ID" value="SPN79409.1"/>
    <property type="molecule type" value="Genomic_DNA"/>
</dbReference>
<dbReference type="Proteomes" id="UP000273054">
    <property type="component" value="Segment"/>
</dbReference>
<proteinExistence type="predicted"/>
<organism evidence="5">
    <name type="scientific">Brazilian cedratvirus IHUMI</name>
    <dbReference type="NCBI Taxonomy" id="2126980"/>
    <lineage>
        <taxon>Viruses</taxon>
        <taxon>Pithoviruses</taxon>
        <taxon>Orthocedratvirinae</taxon>
        <taxon>Alphacedratvirus</taxon>
        <taxon>Alphacedratvirus brasiliense</taxon>
    </lineage>
</organism>
<dbReference type="Gene3D" id="3.40.50.720">
    <property type="entry name" value="NAD(P)-binding Rossmann-like Domain"/>
    <property type="match status" value="1"/>
</dbReference>
<evidence type="ECO:0000313" key="5">
    <source>
        <dbReference type="EMBL" id="SPN79409.1"/>
    </source>
</evidence>
<reference evidence="5" key="1">
    <citation type="submission" date="2018-03" db="EMBL/GenBank/DDBJ databases">
        <authorList>
            <consortium name="Urmite Genomes"/>
        </authorList>
    </citation>
    <scope>NUCLEOTIDE SEQUENCE [LARGE SCALE GENOMIC DNA]</scope>
    <source>
        <strain evidence="5">IHUMI-27.7</strain>
    </source>
</reference>
<dbReference type="Gene3D" id="3.90.25.10">
    <property type="entry name" value="UDP-galactose 4-epimerase, domain 1"/>
    <property type="match status" value="1"/>
</dbReference>
<dbReference type="PANTHER" id="PTHR43000">
    <property type="entry name" value="DTDP-D-GLUCOSE 4,6-DEHYDRATASE-RELATED"/>
    <property type="match status" value="1"/>
</dbReference>
<evidence type="ECO:0000313" key="6">
    <source>
        <dbReference type="Proteomes" id="UP000273054"/>
    </source>
</evidence>
<protein>
    <submittedName>
        <fullName evidence="5">dTDPD-glucose 4,6-dehydratase</fullName>
    </submittedName>
</protein>
<evidence type="ECO:0000256" key="1">
    <source>
        <dbReference type="ARBA" id="ARBA00001911"/>
    </source>
</evidence>
<keyword evidence="6" id="KW-1185">Reference proteome</keyword>
<evidence type="ECO:0000256" key="3">
    <source>
        <dbReference type="ARBA" id="ARBA00023239"/>
    </source>
</evidence>
<accession>A0A2R8FEJ0</accession>
<sequence length="318" mass="36683">MRILVTGGCGFIASHVIVHLHQTYPDYYIVNLDKLDYCSSLHQFRHIKDNYKFIQGNILSMDLLKHIFREERIDTVMHFAAHTHVDNSFDNSLDFTMNNVVGTHNLLHCAREFKIKRFVHVSTDEVKGENDNVTIDSIFMPTNPYAASKAGAELLASSYQLSFSLPLIITRCNNVYGPYQYPEKIIPKFTSRLLKGNKCIIQGDGSNERNYIHASDVARAFDTVLHKGEIGKIYNICSEDCLSNLQVYEAICSELGLNKETYLEFGQDRPFNDKRYHICGKELDKLGWKQTISFSQGIKETVLWYKNLEEFVWMKKLE</sequence>
<dbReference type="InterPro" id="IPR005888">
    <property type="entry name" value="dTDP_Gluc_deHydtase"/>
</dbReference>
<dbReference type="SUPFAM" id="SSF51735">
    <property type="entry name" value="NAD(P)-binding Rossmann-fold domains"/>
    <property type="match status" value="1"/>
</dbReference>
<feature type="domain" description="NAD(P)-binding" evidence="4">
    <location>
        <begin position="4"/>
        <end position="301"/>
    </location>
</feature>
<dbReference type="GO" id="GO:0008460">
    <property type="term" value="F:dTDP-glucose 4,6-dehydratase activity"/>
    <property type="evidence" value="ECO:0007669"/>
    <property type="project" value="InterPro"/>
</dbReference>
<keyword evidence="3" id="KW-0456">Lyase</keyword>
<keyword evidence="2" id="KW-0520">NAD</keyword>
<gene>
    <name evidence="5" type="ORF">BRZCDTV_324</name>
</gene>